<dbReference type="Proteomes" id="UP000233276">
    <property type="component" value="Chromosome"/>
</dbReference>
<organism evidence="1 2">
    <name type="scientific">Microbacterium hominis</name>
    <dbReference type="NCBI Taxonomy" id="162426"/>
    <lineage>
        <taxon>Bacteria</taxon>
        <taxon>Bacillati</taxon>
        <taxon>Actinomycetota</taxon>
        <taxon>Actinomycetes</taxon>
        <taxon>Micrococcales</taxon>
        <taxon>Microbacteriaceae</taxon>
        <taxon>Microbacterium</taxon>
    </lineage>
</organism>
<proteinExistence type="predicted"/>
<protein>
    <submittedName>
        <fullName evidence="1">Uncharacterized protein</fullName>
    </submittedName>
</protein>
<accession>A0A2K9D9E6</accession>
<sequence length="110" mass="12341">MRRVPARMMPFRNAVRYEPKLGEGAYGPKYGDPVTPDRAAVDEKQKLVRLTDGSTAISSARIALDPEHEMPVGSRVTLHPGTERERTTTVMVAAKAEWPQLPQFFEYALE</sequence>
<dbReference type="EMBL" id="CP025299">
    <property type="protein sequence ID" value="AUG28741.1"/>
    <property type="molecule type" value="Genomic_DNA"/>
</dbReference>
<evidence type="ECO:0000313" key="2">
    <source>
        <dbReference type="Proteomes" id="UP000233276"/>
    </source>
</evidence>
<evidence type="ECO:0000313" key="1">
    <source>
        <dbReference type="EMBL" id="AUG28741.1"/>
    </source>
</evidence>
<gene>
    <name evidence="1" type="ORF">CXR34_04145</name>
</gene>
<dbReference type="KEGG" id="mhos:CXR34_04145"/>
<dbReference type="RefSeq" id="WP_101305669.1">
    <property type="nucleotide sequence ID" value="NZ_CP025299.1"/>
</dbReference>
<name>A0A2K9D9E6_9MICO</name>
<reference evidence="1 2" key="1">
    <citation type="submission" date="2017-12" db="EMBL/GenBank/DDBJ databases">
        <title>Isolation and characterization of estrogens degradatiion strain Microbacterium hominis SJTG1.</title>
        <authorList>
            <person name="Xiong W."/>
            <person name="Yin C."/>
            <person name="Zheng D."/>
            <person name="Liang R."/>
        </authorList>
    </citation>
    <scope>NUCLEOTIDE SEQUENCE [LARGE SCALE GENOMIC DNA]</scope>
    <source>
        <strain evidence="1 2">SJTG1</strain>
    </source>
</reference>
<dbReference type="AlphaFoldDB" id="A0A2K9D9E6"/>